<evidence type="ECO:0000256" key="11">
    <source>
        <dbReference type="RuleBase" id="RU003476"/>
    </source>
</evidence>
<dbReference type="Pfam" id="PF00293">
    <property type="entry name" value="NUDIX"/>
    <property type="match status" value="1"/>
</dbReference>
<keyword evidence="6 11" id="KW-0378">Hydrolase</keyword>
<keyword evidence="13" id="KW-1185">Reference proteome</keyword>
<feature type="domain" description="Nudix hydrolase" evidence="12">
    <location>
        <begin position="90"/>
        <end position="217"/>
    </location>
</feature>
<accession>A0AAJ7L5S4</accession>
<evidence type="ECO:0000256" key="1">
    <source>
        <dbReference type="ARBA" id="ARBA00001936"/>
    </source>
</evidence>
<dbReference type="RefSeq" id="XP_018495016.1">
    <property type="nucleotide sequence ID" value="XM_018639500.1"/>
</dbReference>
<dbReference type="GeneID" id="100904039"/>
<gene>
    <name evidence="14" type="primary">LOC100904039</name>
</gene>
<evidence type="ECO:0000313" key="14">
    <source>
        <dbReference type="RefSeq" id="XP_018495016.1"/>
    </source>
</evidence>
<dbReference type="GO" id="GO:0030145">
    <property type="term" value="F:manganese ion binding"/>
    <property type="evidence" value="ECO:0007669"/>
    <property type="project" value="InterPro"/>
</dbReference>
<keyword evidence="4" id="KW-0963">Cytoplasm</keyword>
<dbReference type="KEGG" id="goe:100904039"/>
<evidence type="ECO:0000256" key="2">
    <source>
        <dbReference type="ARBA" id="ARBA00004496"/>
    </source>
</evidence>
<dbReference type="SUPFAM" id="SSF55811">
    <property type="entry name" value="Nudix"/>
    <property type="match status" value="1"/>
</dbReference>
<dbReference type="GO" id="GO:0000184">
    <property type="term" value="P:nuclear-transcribed mRNA catabolic process, nonsense-mediated decay"/>
    <property type="evidence" value="ECO:0007669"/>
    <property type="project" value="InterPro"/>
</dbReference>
<dbReference type="InterPro" id="IPR020476">
    <property type="entry name" value="Nudix_hydrolase"/>
</dbReference>
<comment type="subcellular location">
    <subcellularLocation>
        <location evidence="2">Cytoplasm</location>
    </subcellularLocation>
</comment>
<comment type="catalytic activity">
    <reaction evidence="9">
        <text>a 5'-end (N(7)-methyl 5'-triphosphoguanosine)-ribonucleoside in mRNA + H2O = N(7)-methyl-GDP + a 5'-end phospho-ribonucleoside in mRNA + 2 H(+)</text>
        <dbReference type="Rhea" id="RHEA:67484"/>
        <dbReference type="Rhea" id="RHEA-COMP:15692"/>
        <dbReference type="Rhea" id="RHEA-COMP:17167"/>
        <dbReference type="ChEBI" id="CHEBI:15377"/>
        <dbReference type="ChEBI" id="CHEBI:15378"/>
        <dbReference type="ChEBI" id="CHEBI:63714"/>
        <dbReference type="ChEBI" id="CHEBI:138282"/>
        <dbReference type="ChEBI" id="CHEBI:156461"/>
        <dbReference type="EC" id="3.6.1.62"/>
    </reaction>
    <physiologicalReaction direction="left-to-right" evidence="9">
        <dbReference type="Rhea" id="RHEA:67485"/>
    </physiologicalReaction>
</comment>
<dbReference type="GO" id="GO:0140933">
    <property type="term" value="F:5'-(N(7)-methylguanosine 5'-triphospho)-[mRNA] hydrolase activity"/>
    <property type="evidence" value="ECO:0007669"/>
    <property type="project" value="UniProtKB-EC"/>
</dbReference>
<dbReference type="Gene3D" id="3.90.79.10">
    <property type="entry name" value="Nucleoside Triphosphate Pyrophosphohydrolase"/>
    <property type="match status" value="1"/>
</dbReference>
<reference evidence="14" key="1">
    <citation type="submission" date="2025-08" db="UniProtKB">
        <authorList>
            <consortium name="RefSeq"/>
        </authorList>
    </citation>
    <scope>IDENTIFICATION</scope>
</reference>
<evidence type="ECO:0000313" key="13">
    <source>
        <dbReference type="Proteomes" id="UP000694867"/>
    </source>
</evidence>
<dbReference type="PANTHER" id="PTHR23114">
    <property type="entry name" value="M7GPPPN-MRNA HYDROLASE"/>
    <property type="match status" value="1"/>
</dbReference>
<keyword evidence="8" id="KW-0464">Manganese</keyword>
<protein>
    <recommendedName>
        <fullName evidence="10">mRNA-decapping enzyme 2</fullName>
    </recommendedName>
</protein>
<comment type="cofactor">
    <cofactor evidence="1">
        <name>Mn(2+)</name>
        <dbReference type="ChEBI" id="CHEBI:29035"/>
    </cofactor>
</comment>
<dbReference type="CTD" id="167227"/>
<evidence type="ECO:0000256" key="6">
    <source>
        <dbReference type="ARBA" id="ARBA00022801"/>
    </source>
</evidence>
<dbReference type="InterPro" id="IPR007722">
    <property type="entry name" value="DCP2_BoxA"/>
</dbReference>
<dbReference type="InterPro" id="IPR044099">
    <property type="entry name" value="Dcp2_NUDIX"/>
</dbReference>
<evidence type="ECO:0000256" key="8">
    <source>
        <dbReference type="ARBA" id="ARBA00023211"/>
    </source>
</evidence>
<dbReference type="Gene3D" id="1.10.10.1050">
    <property type="entry name" value="Dcp2, box A domain"/>
    <property type="match status" value="1"/>
</dbReference>
<dbReference type="PROSITE" id="PS51462">
    <property type="entry name" value="NUDIX"/>
    <property type="match status" value="1"/>
</dbReference>
<dbReference type="Pfam" id="PF05026">
    <property type="entry name" value="DCP2"/>
    <property type="match status" value="1"/>
</dbReference>
<sequence length="221" mass="25710">MSVPQEILDDLGSRFLIHLPPEEKKDPTRLCFQVELAYWFYLDYYAGEGSLLPSLSMSQFTFELFSHIPGMAKFAKRTDEIIATWKQFKFAVPTFGCIMIDDAYEKVLLVQGYWSKSTWGFPKGKINEGEEPHHCAMREVQEETGFDCSHLLKKNVYLDRRVGDHDQRLYIVPGVSRETIFLPRTKKEIRSIRWFNVCDLPAFKKDPTPAERLGMNSNHFS</sequence>
<dbReference type="SUPFAM" id="SSF140586">
    <property type="entry name" value="Dcp2 domain-like"/>
    <property type="match status" value="1"/>
</dbReference>
<evidence type="ECO:0000256" key="10">
    <source>
        <dbReference type="ARBA" id="ARBA00078183"/>
    </source>
</evidence>
<dbReference type="PROSITE" id="PS00893">
    <property type="entry name" value="NUDIX_BOX"/>
    <property type="match status" value="1"/>
</dbReference>
<dbReference type="PRINTS" id="PR00502">
    <property type="entry name" value="NUDIXFAMILY"/>
</dbReference>
<dbReference type="CDD" id="cd03672">
    <property type="entry name" value="NUDIX_Dcp2p_Nudt20"/>
    <property type="match status" value="1"/>
</dbReference>
<evidence type="ECO:0000256" key="4">
    <source>
        <dbReference type="ARBA" id="ARBA00022490"/>
    </source>
</evidence>
<dbReference type="Proteomes" id="UP000694867">
    <property type="component" value="Unplaced"/>
</dbReference>
<evidence type="ECO:0000256" key="9">
    <source>
        <dbReference type="ARBA" id="ARBA00047661"/>
    </source>
</evidence>
<dbReference type="GO" id="GO:0000290">
    <property type="term" value="P:deadenylation-dependent decapping of nuclear-transcribed mRNA"/>
    <property type="evidence" value="ECO:0007669"/>
    <property type="project" value="InterPro"/>
</dbReference>
<proteinExistence type="inferred from homology"/>
<dbReference type="InterPro" id="IPR015797">
    <property type="entry name" value="NUDIX_hydrolase-like_dom_sf"/>
</dbReference>
<evidence type="ECO:0000259" key="12">
    <source>
        <dbReference type="PROSITE" id="PS51462"/>
    </source>
</evidence>
<dbReference type="InterPro" id="IPR036189">
    <property type="entry name" value="DCP2_BoxA_sf"/>
</dbReference>
<dbReference type="AlphaFoldDB" id="A0AAJ7L5S4"/>
<keyword evidence="5" id="KW-0479">Metal-binding</keyword>
<dbReference type="FunFam" id="3.90.79.10:FF:000003">
    <property type="entry name" value="M7GpppN-mRNA hydrolase isoform 2"/>
    <property type="match status" value="1"/>
</dbReference>
<evidence type="ECO:0000256" key="7">
    <source>
        <dbReference type="ARBA" id="ARBA00022884"/>
    </source>
</evidence>
<dbReference type="GO" id="GO:0000932">
    <property type="term" value="C:P-body"/>
    <property type="evidence" value="ECO:0007669"/>
    <property type="project" value="TreeGrafter"/>
</dbReference>
<dbReference type="InterPro" id="IPR020084">
    <property type="entry name" value="NUDIX_hydrolase_CS"/>
</dbReference>
<dbReference type="InterPro" id="IPR000086">
    <property type="entry name" value="NUDIX_hydrolase_dom"/>
</dbReference>
<dbReference type="SMART" id="SM01125">
    <property type="entry name" value="DCP2"/>
    <property type="match status" value="1"/>
</dbReference>
<name>A0AAJ7L5S4_9ACAR</name>
<keyword evidence="7" id="KW-0694">RNA-binding</keyword>
<comment type="similarity">
    <text evidence="3">Belongs to the Nudix hydrolase family. DCP2 subfamily.</text>
</comment>
<evidence type="ECO:0000256" key="3">
    <source>
        <dbReference type="ARBA" id="ARBA00005279"/>
    </source>
</evidence>
<dbReference type="PANTHER" id="PTHR23114:SF17">
    <property type="entry name" value="M7GPPPN-MRNA HYDROLASE"/>
    <property type="match status" value="1"/>
</dbReference>
<dbReference type="GO" id="GO:0003723">
    <property type="term" value="F:RNA binding"/>
    <property type="evidence" value="ECO:0007669"/>
    <property type="project" value="UniProtKB-KW"/>
</dbReference>
<organism evidence="13 14">
    <name type="scientific">Galendromus occidentalis</name>
    <name type="common">western predatory mite</name>
    <dbReference type="NCBI Taxonomy" id="34638"/>
    <lineage>
        <taxon>Eukaryota</taxon>
        <taxon>Metazoa</taxon>
        <taxon>Ecdysozoa</taxon>
        <taxon>Arthropoda</taxon>
        <taxon>Chelicerata</taxon>
        <taxon>Arachnida</taxon>
        <taxon>Acari</taxon>
        <taxon>Parasitiformes</taxon>
        <taxon>Mesostigmata</taxon>
        <taxon>Gamasina</taxon>
        <taxon>Phytoseioidea</taxon>
        <taxon>Phytoseiidae</taxon>
        <taxon>Typhlodrominae</taxon>
        <taxon>Galendromus</taxon>
    </lineage>
</organism>
<evidence type="ECO:0000256" key="5">
    <source>
        <dbReference type="ARBA" id="ARBA00022723"/>
    </source>
</evidence>